<sequence>MSRTRRHHLSRAATATISVMSGWQFRHQENSK</sequence>
<keyword evidence="2" id="KW-1185">Reference proteome</keyword>
<gene>
    <name evidence="1" type="ORF">ES319_A07G214900v1</name>
</gene>
<dbReference type="EMBL" id="CM018208">
    <property type="protein sequence ID" value="KAB2075320.1"/>
    <property type="molecule type" value="Genomic_DNA"/>
</dbReference>
<dbReference type="AlphaFoldDB" id="A0A5J5V6J4"/>
<accession>A0A5J5V6J4</accession>
<organism evidence="1 2">
    <name type="scientific">Gossypium barbadense</name>
    <name type="common">Sea Island cotton</name>
    <name type="synonym">Hibiscus barbadensis</name>
    <dbReference type="NCBI Taxonomy" id="3634"/>
    <lineage>
        <taxon>Eukaryota</taxon>
        <taxon>Viridiplantae</taxon>
        <taxon>Streptophyta</taxon>
        <taxon>Embryophyta</taxon>
        <taxon>Tracheophyta</taxon>
        <taxon>Spermatophyta</taxon>
        <taxon>Magnoliopsida</taxon>
        <taxon>eudicotyledons</taxon>
        <taxon>Gunneridae</taxon>
        <taxon>Pentapetalae</taxon>
        <taxon>rosids</taxon>
        <taxon>malvids</taxon>
        <taxon>Malvales</taxon>
        <taxon>Malvaceae</taxon>
        <taxon>Malvoideae</taxon>
        <taxon>Gossypium</taxon>
    </lineage>
</organism>
<protein>
    <submittedName>
        <fullName evidence="1">Uncharacterized protein</fullName>
    </submittedName>
</protein>
<name>A0A5J5V6J4_GOSBA</name>
<evidence type="ECO:0000313" key="1">
    <source>
        <dbReference type="EMBL" id="KAB2075320.1"/>
    </source>
</evidence>
<dbReference type="Proteomes" id="UP000327439">
    <property type="component" value="Chromosome A07"/>
</dbReference>
<proteinExistence type="predicted"/>
<evidence type="ECO:0000313" key="2">
    <source>
        <dbReference type="Proteomes" id="UP000327439"/>
    </source>
</evidence>
<reference evidence="2" key="1">
    <citation type="journal article" date="2020" name="Nat. Genet.">
        <title>Genomic diversifications of five Gossypium allopolyploid species and their impact on cotton improvement.</title>
        <authorList>
            <person name="Chen Z.J."/>
            <person name="Sreedasyam A."/>
            <person name="Ando A."/>
            <person name="Song Q."/>
            <person name="De Santiago L.M."/>
            <person name="Hulse-Kemp A.M."/>
            <person name="Ding M."/>
            <person name="Ye W."/>
            <person name="Kirkbride R.C."/>
            <person name="Jenkins J."/>
            <person name="Plott C."/>
            <person name="Lovell J."/>
            <person name="Lin Y.M."/>
            <person name="Vaughn R."/>
            <person name="Liu B."/>
            <person name="Simpson S."/>
            <person name="Scheffler B.E."/>
            <person name="Wen L."/>
            <person name="Saski C.A."/>
            <person name="Grover C.E."/>
            <person name="Hu G."/>
            <person name="Conover J.L."/>
            <person name="Carlson J.W."/>
            <person name="Shu S."/>
            <person name="Boston L.B."/>
            <person name="Williams M."/>
            <person name="Peterson D.G."/>
            <person name="McGee K."/>
            <person name="Jones D.C."/>
            <person name="Wendel J.F."/>
            <person name="Stelly D.M."/>
            <person name="Grimwood J."/>
            <person name="Schmutz J."/>
        </authorList>
    </citation>
    <scope>NUCLEOTIDE SEQUENCE [LARGE SCALE GENOMIC DNA]</scope>
    <source>
        <strain evidence="2">cv. 3-79</strain>
    </source>
</reference>